<evidence type="ECO:0000256" key="1">
    <source>
        <dbReference type="SAM" id="MobiDB-lite"/>
    </source>
</evidence>
<protein>
    <submittedName>
        <fullName evidence="3">Uncharacterized protein</fullName>
    </submittedName>
</protein>
<feature type="signal peptide" evidence="2">
    <location>
        <begin position="1"/>
        <end position="32"/>
    </location>
</feature>
<accession>A0A239HT03</accession>
<evidence type="ECO:0000256" key="2">
    <source>
        <dbReference type="SAM" id="SignalP"/>
    </source>
</evidence>
<dbReference type="AlphaFoldDB" id="A0A239HT03"/>
<evidence type="ECO:0000313" key="3">
    <source>
        <dbReference type="EMBL" id="SNS84497.1"/>
    </source>
</evidence>
<name>A0A239HT03_9ACTN</name>
<keyword evidence="2" id="KW-0732">Signal</keyword>
<keyword evidence="4" id="KW-1185">Reference proteome</keyword>
<organism evidence="3 4">
    <name type="scientific">Streptosporangium subroseum</name>
    <dbReference type="NCBI Taxonomy" id="106412"/>
    <lineage>
        <taxon>Bacteria</taxon>
        <taxon>Bacillati</taxon>
        <taxon>Actinomycetota</taxon>
        <taxon>Actinomycetes</taxon>
        <taxon>Streptosporangiales</taxon>
        <taxon>Streptosporangiaceae</taxon>
        <taxon>Streptosporangium</taxon>
    </lineage>
</organism>
<evidence type="ECO:0000313" key="4">
    <source>
        <dbReference type="Proteomes" id="UP000198282"/>
    </source>
</evidence>
<reference evidence="3 4" key="1">
    <citation type="submission" date="2017-06" db="EMBL/GenBank/DDBJ databases">
        <authorList>
            <person name="Kim H.J."/>
            <person name="Triplett B.A."/>
        </authorList>
    </citation>
    <scope>NUCLEOTIDE SEQUENCE [LARGE SCALE GENOMIC DNA]</scope>
    <source>
        <strain evidence="3 4">CGMCC 4.2132</strain>
    </source>
</reference>
<dbReference type="EMBL" id="FZOD01000017">
    <property type="protein sequence ID" value="SNS84497.1"/>
    <property type="molecule type" value="Genomic_DNA"/>
</dbReference>
<dbReference type="RefSeq" id="WP_089208668.1">
    <property type="nucleotide sequence ID" value="NZ_FZOD01000017.1"/>
</dbReference>
<proteinExistence type="predicted"/>
<dbReference type="Proteomes" id="UP000198282">
    <property type="component" value="Unassembled WGS sequence"/>
</dbReference>
<feature type="chain" id="PRO_5012105081" evidence="2">
    <location>
        <begin position="33"/>
        <end position="79"/>
    </location>
</feature>
<sequence length="79" mass="8080">MRFHMRLIARASAWTGAAALAAALGVVPSAVAETSHAQSAGVWQVAAATQSAVLSNDGPGSNHRRSRGGSGLISDRINR</sequence>
<gene>
    <name evidence="3" type="ORF">SAMN05216276_1017130</name>
</gene>
<feature type="region of interest" description="Disordered" evidence="1">
    <location>
        <begin position="54"/>
        <end position="79"/>
    </location>
</feature>